<reference evidence="8 9" key="1">
    <citation type="submission" date="2020-07" db="EMBL/GenBank/DDBJ databases">
        <title>Sequencing the genomes of 1000 actinobacteria strains.</title>
        <authorList>
            <person name="Klenk H.-P."/>
        </authorList>
    </citation>
    <scope>NUCLEOTIDE SEQUENCE [LARGE SCALE GENOMIC DNA]</scope>
    <source>
        <strain evidence="8 9">DSM 7487</strain>
    </source>
</reference>
<feature type="transmembrane region" description="Helical" evidence="7">
    <location>
        <begin position="59"/>
        <end position="80"/>
    </location>
</feature>
<feature type="region of interest" description="Disordered" evidence="6">
    <location>
        <begin position="263"/>
        <end position="327"/>
    </location>
</feature>
<dbReference type="GO" id="GO:0022857">
    <property type="term" value="F:transmembrane transporter activity"/>
    <property type="evidence" value="ECO:0007669"/>
    <property type="project" value="InterPro"/>
</dbReference>
<comment type="caution">
    <text evidence="8">The sequence shown here is derived from an EMBL/GenBank/DDBJ whole genome shotgun (WGS) entry which is preliminary data.</text>
</comment>
<dbReference type="Proteomes" id="UP000521922">
    <property type="component" value="Unassembled WGS sequence"/>
</dbReference>
<keyword evidence="2" id="KW-1003">Cell membrane</keyword>
<evidence type="ECO:0000256" key="5">
    <source>
        <dbReference type="ARBA" id="ARBA00023136"/>
    </source>
</evidence>
<feature type="compositionally biased region" description="Basic residues" evidence="6">
    <location>
        <begin position="263"/>
        <end position="272"/>
    </location>
</feature>
<feature type="compositionally biased region" description="Low complexity" evidence="6">
    <location>
        <begin position="278"/>
        <end position="291"/>
    </location>
</feature>
<proteinExistence type="predicted"/>
<evidence type="ECO:0000256" key="6">
    <source>
        <dbReference type="SAM" id="MobiDB-lite"/>
    </source>
</evidence>
<dbReference type="InterPro" id="IPR050367">
    <property type="entry name" value="APC_superfamily"/>
</dbReference>
<feature type="transmembrane region" description="Helical" evidence="7">
    <location>
        <begin position="210"/>
        <end position="229"/>
    </location>
</feature>
<comment type="subcellular location">
    <subcellularLocation>
        <location evidence="1">Cell membrane</location>
        <topology evidence="1">Multi-pass membrane protein</topology>
    </subcellularLocation>
</comment>
<name>A0A7Y9J3A4_9ACTN</name>
<evidence type="ECO:0000256" key="4">
    <source>
        <dbReference type="ARBA" id="ARBA00022989"/>
    </source>
</evidence>
<dbReference type="Gene3D" id="1.20.1740.10">
    <property type="entry name" value="Amino acid/polyamine transporter I"/>
    <property type="match status" value="1"/>
</dbReference>
<feature type="transmembrane region" description="Helical" evidence="7">
    <location>
        <begin position="29"/>
        <end position="53"/>
    </location>
</feature>
<feature type="transmembrane region" description="Helical" evidence="7">
    <location>
        <begin position="169"/>
        <end position="190"/>
    </location>
</feature>
<evidence type="ECO:0000256" key="1">
    <source>
        <dbReference type="ARBA" id="ARBA00004651"/>
    </source>
</evidence>
<accession>A0A7Y9J3A4</accession>
<gene>
    <name evidence="8" type="ORF">BJ968_004445</name>
</gene>
<feature type="region of interest" description="Disordered" evidence="6">
    <location>
        <begin position="1"/>
        <end position="21"/>
    </location>
</feature>
<sequence length="327" mass="33858">MSTTPAEAGLSSGTSPGERPGARLTSSHLVLLVVAAAAPLGSMIGNVPLGILLGNGAGLPSAFLAAGAVIACLACGYVALNTALGRAGGFAVFVEAGLGRSLGLGAAYATALAYWAGSLSVAVATGYFGNLILASFGIDVPWWALTLVGIGLTWVLGRRAADLSAKVLVGLMVAEFVILVVLDIAILARQGLSALPATSFSPSTISSGNLGPALMCGFTSFIGIESAILYTREARNPGRSVPRATFVSVGLISAFYVLTHHRRHRSRPGPVRRRSDPGRPGVRPGWAVRRGAAAHRHAGVLRDELPRLPHRAAQRDGPLRPEARRRR</sequence>
<keyword evidence="4 7" id="KW-1133">Transmembrane helix</keyword>
<organism evidence="8 9">
    <name type="scientific">Kineococcus aurantiacus</name>
    <dbReference type="NCBI Taxonomy" id="37633"/>
    <lineage>
        <taxon>Bacteria</taxon>
        <taxon>Bacillati</taxon>
        <taxon>Actinomycetota</taxon>
        <taxon>Actinomycetes</taxon>
        <taxon>Kineosporiales</taxon>
        <taxon>Kineosporiaceae</taxon>
        <taxon>Kineococcus</taxon>
    </lineage>
</organism>
<feature type="transmembrane region" description="Helical" evidence="7">
    <location>
        <begin position="101"/>
        <end position="128"/>
    </location>
</feature>
<evidence type="ECO:0000256" key="7">
    <source>
        <dbReference type="SAM" id="Phobius"/>
    </source>
</evidence>
<feature type="compositionally biased region" description="Basic and acidic residues" evidence="6">
    <location>
        <begin position="300"/>
        <end position="327"/>
    </location>
</feature>
<dbReference type="InterPro" id="IPR002293">
    <property type="entry name" value="AA/rel_permease1"/>
</dbReference>
<feature type="transmembrane region" description="Helical" evidence="7">
    <location>
        <begin position="140"/>
        <end position="157"/>
    </location>
</feature>
<dbReference type="PANTHER" id="PTHR42770:SF16">
    <property type="entry name" value="AMINO ACID PERMEASE"/>
    <property type="match status" value="1"/>
</dbReference>
<dbReference type="EMBL" id="JACCBB010000001">
    <property type="protein sequence ID" value="NYD24905.1"/>
    <property type="molecule type" value="Genomic_DNA"/>
</dbReference>
<evidence type="ECO:0000313" key="9">
    <source>
        <dbReference type="Proteomes" id="UP000521922"/>
    </source>
</evidence>
<dbReference type="Pfam" id="PF13520">
    <property type="entry name" value="AA_permease_2"/>
    <property type="match status" value="1"/>
</dbReference>
<keyword evidence="5 7" id="KW-0472">Membrane</keyword>
<evidence type="ECO:0000256" key="2">
    <source>
        <dbReference type="ARBA" id="ARBA00022475"/>
    </source>
</evidence>
<dbReference type="GO" id="GO:0005886">
    <property type="term" value="C:plasma membrane"/>
    <property type="evidence" value="ECO:0007669"/>
    <property type="project" value="UniProtKB-SubCell"/>
</dbReference>
<feature type="compositionally biased region" description="Polar residues" evidence="6">
    <location>
        <begin position="1"/>
        <end position="15"/>
    </location>
</feature>
<keyword evidence="3 7" id="KW-0812">Transmembrane</keyword>
<evidence type="ECO:0000256" key="3">
    <source>
        <dbReference type="ARBA" id="ARBA00022692"/>
    </source>
</evidence>
<dbReference type="PANTHER" id="PTHR42770">
    <property type="entry name" value="AMINO ACID TRANSPORTER-RELATED"/>
    <property type="match status" value="1"/>
</dbReference>
<protein>
    <submittedName>
        <fullName evidence="8">Amino acid transporter</fullName>
    </submittedName>
</protein>
<keyword evidence="9" id="KW-1185">Reference proteome</keyword>
<evidence type="ECO:0000313" key="8">
    <source>
        <dbReference type="EMBL" id="NYD24905.1"/>
    </source>
</evidence>
<dbReference type="AlphaFoldDB" id="A0A7Y9J3A4"/>